<dbReference type="RefSeq" id="WP_280944963.1">
    <property type="nucleotide sequence ID" value="NZ_CP123771.1"/>
</dbReference>
<evidence type="ECO:0000313" key="3">
    <source>
        <dbReference type="Proteomes" id="UP001227386"/>
    </source>
</evidence>
<feature type="domain" description="Antitoxin Xre/MbcA/ParS-like toxin-binding" evidence="1">
    <location>
        <begin position="1"/>
        <end position="36"/>
    </location>
</feature>
<evidence type="ECO:0000259" key="1">
    <source>
        <dbReference type="Pfam" id="PF09722"/>
    </source>
</evidence>
<name>A0ABY8PM13_9PSED</name>
<gene>
    <name evidence="2" type="ORF">QCD61_14345</name>
</gene>
<accession>A0ABY8PM13</accession>
<reference evidence="2 3" key="1">
    <citation type="journal article" date="2012" name="Appl. Soil Ecol.">
        <title>Isolation and characterization of new plant growth-promoting bacterial endophytes.</title>
        <authorList>
            <person name="Rashid S."/>
            <person name="Charles T.C."/>
            <person name="Glick B.R."/>
        </authorList>
    </citation>
    <scope>NUCLEOTIDE SEQUENCE [LARGE SCALE GENOMIC DNA]</scope>
    <source>
        <strain evidence="2 3">YsS1</strain>
    </source>
</reference>
<evidence type="ECO:0000313" key="2">
    <source>
        <dbReference type="EMBL" id="WGO96288.1"/>
    </source>
</evidence>
<keyword evidence="3" id="KW-1185">Reference proteome</keyword>
<proteinExistence type="predicted"/>
<dbReference type="Proteomes" id="UP001227386">
    <property type="component" value="Chromosome"/>
</dbReference>
<sequence>MRSPVKGLGGKSPASMLTTREETDRVLDYIARLEHGIVL</sequence>
<dbReference type="EMBL" id="CP123771">
    <property type="protein sequence ID" value="WGO96288.1"/>
    <property type="molecule type" value="Genomic_DNA"/>
</dbReference>
<dbReference type="InterPro" id="IPR024467">
    <property type="entry name" value="Xre/MbcA/ParS-like_toxin-bd"/>
</dbReference>
<organism evidence="2 3">
    <name type="scientific">Pseudomonas viciae</name>
    <dbReference type="NCBI Taxonomy" id="2505979"/>
    <lineage>
        <taxon>Bacteria</taxon>
        <taxon>Pseudomonadati</taxon>
        <taxon>Pseudomonadota</taxon>
        <taxon>Gammaproteobacteria</taxon>
        <taxon>Pseudomonadales</taxon>
        <taxon>Pseudomonadaceae</taxon>
        <taxon>Pseudomonas</taxon>
    </lineage>
</organism>
<protein>
    <submittedName>
        <fullName evidence="2">MbcA/ParS/Xre antitoxin family protein</fullName>
    </submittedName>
</protein>
<dbReference type="Pfam" id="PF09722">
    <property type="entry name" value="Xre_MbcA_ParS_C"/>
    <property type="match status" value="1"/>
</dbReference>